<dbReference type="KEGG" id="mnd:KOY48_00405"/>
<organism evidence="1 2">
    <name type="scientific">Candidatus Minimicrobia naudis</name>
    <dbReference type="NCBI Taxonomy" id="2841263"/>
    <lineage>
        <taxon>Bacteria</taxon>
        <taxon>Candidatus Saccharimonadota</taxon>
        <taxon>Candidatus Saccharimonadota incertae sedis</taxon>
        <taxon>Candidatus Minimicrobia</taxon>
    </lineage>
</organism>
<sequence length="65" mass="7707">MKYDNDSYSSMEELRKIYERYEKWLKKQGNDSFNAEKIFGEIYDNYGRIQQKLAEASITNLSIAA</sequence>
<dbReference type="AlphaFoldDB" id="A0A8F1SBV5"/>
<proteinExistence type="predicted"/>
<dbReference type="Proteomes" id="UP000679129">
    <property type="component" value="Chromosome"/>
</dbReference>
<protein>
    <submittedName>
        <fullName evidence="1">Uncharacterized protein</fullName>
    </submittedName>
</protein>
<accession>A0A8F1SBV5</accession>
<reference evidence="1" key="1">
    <citation type="submission" date="2021-06" db="EMBL/GenBank/DDBJ databases">
        <title>An adapted protocol for Saccharibacteria cultivation: two new species join this phylum of Candidate Phyla Radiations.</title>
        <authorList>
            <person name="Ibrahim A."/>
            <person name="Maatouk M."/>
            <person name="Zgheib R."/>
            <person name="Haddad G."/>
            <person name="Bou Khalil J."/>
            <person name="Raoult D."/>
            <person name="Bittar F."/>
        </authorList>
    </citation>
    <scope>NUCLEOTIDE SEQUENCE</scope>
    <source>
        <strain evidence="1">IHU1</strain>
    </source>
</reference>
<evidence type="ECO:0000313" key="1">
    <source>
        <dbReference type="EMBL" id="QWQ32351.1"/>
    </source>
</evidence>
<gene>
    <name evidence="1" type="ORF">KOY48_00405</name>
</gene>
<name>A0A8F1SBV5_9BACT</name>
<dbReference type="EMBL" id="CP076460">
    <property type="protein sequence ID" value="QWQ32351.1"/>
    <property type="molecule type" value="Genomic_DNA"/>
</dbReference>
<keyword evidence="2" id="KW-1185">Reference proteome</keyword>
<evidence type="ECO:0000313" key="2">
    <source>
        <dbReference type="Proteomes" id="UP000679129"/>
    </source>
</evidence>